<gene>
    <name evidence="1" type="ORF">Daura_44345</name>
</gene>
<dbReference type="AlphaFoldDB" id="A0A9Q9IDT0"/>
<evidence type="ECO:0000313" key="2">
    <source>
        <dbReference type="Proteomes" id="UP001058003"/>
    </source>
</evidence>
<keyword evidence="2" id="KW-1185">Reference proteome</keyword>
<dbReference type="Proteomes" id="UP001058003">
    <property type="component" value="Chromosome"/>
</dbReference>
<organism evidence="1 2">
    <name type="scientific">Dactylosporangium aurantiacum</name>
    <dbReference type="NCBI Taxonomy" id="35754"/>
    <lineage>
        <taxon>Bacteria</taxon>
        <taxon>Bacillati</taxon>
        <taxon>Actinomycetota</taxon>
        <taxon>Actinomycetes</taxon>
        <taxon>Micromonosporales</taxon>
        <taxon>Micromonosporaceae</taxon>
        <taxon>Dactylosporangium</taxon>
    </lineage>
</organism>
<dbReference type="RefSeq" id="WP_156090081.1">
    <property type="nucleotide sequence ID" value="NZ_CP073767.1"/>
</dbReference>
<name>A0A9Q9IDT0_9ACTN</name>
<protein>
    <submittedName>
        <fullName evidence="1">Uncharacterized protein</fullName>
    </submittedName>
</protein>
<dbReference type="EMBL" id="CP073767">
    <property type="protein sequence ID" value="UWZ53496.1"/>
    <property type="molecule type" value="Genomic_DNA"/>
</dbReference>
<evidence type="ECO:0000313" key="1">
    <source>
        <dbReference type="EMBL" id="UWZ53496.1"/>
    </source>
</evidence>
<dbReference type="KEGG" id="daur:Daura_44345"/>
<reference evidence="1" key="1">
    <citation type="submission" date="2021-04" db="EMBL/GenBank/DDBJ databases">
        <title>Dactylosporangium aurantiacum NRRL B-8018 full assembly.</title>
        <authorList>
            <person name="Hartkoorn R.C."/>
            <person name="Beaudoing E."/>
            <person name="Hot D."/>
        </authorList>
    </citation>
    <scope>NUCLEOTIDE SEQUENCE</scope>
    <source>
        <strain evidence="1">NRRL B-8018</strain>
    </source>
</reference>
<accession>A0A9Q9IDT0</accession>
<proteinExistence type="predicted"/>
<sequence>MAIGDLTTVESAITVAGRTGDASATSTVEVHIVRARRGRRARCPSAATAAGKG</sequence>